<dbReference type="Pfam" id="PF10592">
    <property type="entry name" value="AIPR"/>
    <property type="match status" value="1"/>
</dbReference>
<feature type="domain" description="Abortive phage infection protein C-terminal" evidence="1">
    <location>
        <begin position="51"/>
        <end position="359"/>
    </location>
</feature>
<evidence type="ECO:0000259" key="1">
    <source>
        <dbReference type="Pfam" id="PF10592"/>
    </source>
</evidence>
<name>A0A1F6DVI7_9BACT</name>
<dbReference type="STRING" id="1798497.A3D71_03155"/>
<dbReference type="Proteomes" id="UP000177652">
    <property type="component" value="Unassembled WGS sequence"/>
</dbReference>
<proteinExistence type="predicted"/>
<evidence type="ECO:0000313" key="2">
    <source>
        <dbReference type="EMBL" id="OGG65455.1"/>
    </source>
</evidence>
<protein>
    <recommendedName>
        <fullName evidence="1">Abortive phage infection protein C-terminal domain-containing protein</fullName>
    </recommendedName>
</protein>
<gene>
    <name evidence="2" type="ORF">A3D71_03155</name>
</gene>
<organism evidence="2 3">
    <name type="scientific">Candidatus Kaiserbacteria bacterium RIFCSPHIGHO2_02_FULL_55_20</name>
    <dbReference type="NCBI Taxonomy" id="1798497"/>
    <lineage>
        <taxon>Bacteria</taxon>
        <taxon>Candidatus Kaiseribacteriota</taxon>
    </lineage>
</organism>
<dbReference type="InterPro" id="IPR018891">
    <property type="entry name" value="AIPR_C"/>
</dbReference>
<evidence type="ECO:0000313" key="3">
    <source>
        <dbReference type="Proteomes" id="UP000177652"/>
    </source>
</evidence>
<accession>A0A1F6DVI7</accession>
<reference evidence="2 3" key="1">
    <citation type="journal article" date="2016" name="Nat. Commun.">
        <title>Thousands of microbial genomes shed light on interconnected biogeochemical processes in an aquifer system.</title>
        <authorList>
            <person name="Anantharaman K."/>
            <person name="Brown C.T."/>
            <person name="Hug L.A."/>
            <person name="Sharon I."/>
            <person name="Castelle C.J."/>
            <person name="Probst A.J."/>
            <person name="Thomas B.C."/>
            <person name="Singh A."/>
            <person name="Wilkins M.J."/>
            <person name="Karaoz U."/>
            <person name="Brodie E.L."/>
            <person name="Williams K.H."/>
            <person name="Hubbard S.S."/>
            <person name="Banfield J.F."/>
        </authorList>
    </citation>
    <scope>NUCLEOTIDE SEQUENCE [LARGE SCALE GENOMIC DNA]</scope>
</reference>
<sequence length="394" mass="44225">MSFMIKIKVKSFRKNYESEKNYEDGSAWGYYTAVVDLREVPAELEEWRKVNLRDTNTKGDVYNAIANTIKNAPESFLRKNRGITILAESVELNKSNDEITLELGDPKLHGIVDGGHTFTAIKDERSEATTGFVAINILTGVSELREVVDIVDARNRSRSAQAQSLDNIAGVYDPIKSALKNQSYADKISYSEYEIDDEMKKKPISVRDILAYIYALNPEDHKGMNHPIAAYSGKGAVVNYFSPPPAAEPNAVAGKGYADKVIEKAAPLLPSILNFVDLLYKEIPYAYNGKEEGRWGALKKMAVRSREVQLHFSGDVGEYDYPDSLLFPVLAAFRQNMEIKGGKWAWKKEPEIVWEKRKAEIGGRLRQIVDREDSPNKLGKAAINWTLIADAINR</sequence>
<dbReference type="EMBL" id="MFLK01000046">
    <property type="protein sequence ID" value="OGG65455.1"/>
    <property type="molecule type" value="Genomic_DNA"/>
</dbReference>
<dbReference type="AlphaFoldDB" id="A0A1F6DVI7"/>
<comment type="caution">
    <text evidence="2">The sequence shown here is derived from an EMBL/GenBank/DDBJ whole genome shotgun (WGS) entry which is preliminary data.</text>
</comment>